<dbReference type="InterPro" id="IPR032675">
    <property type="entry name" value="LRR_dom_sf"/>
</dbReference>
<dbReference type="Pfam" id="PF23559">
    <property type="entry name" value="WHD_DRP"/>
    <property type="match status" value="1"/>
</dbReference>
<dbReference type="PANTHER" id="PTHR23155:SF1076">
    <property type="entry name" value="LEUCINE-RICH REPEAT (LRR) FAMILY PROTEIN-RELATED"/>
    <property type="match status" value="1"/>
</dbReference>
<feature type="domain" description="Disease resistance R13L4/SHOC-2-like LRR" evidence="4">
    <location>
        <begin position="355"/>
        <end position="536"/>
    </location>
</feature>
<name>A0AAN7F7L8_QUERU</name>
<protein>
    <recommendedName>
        <fullName evidence="7">Disease resistance RPP13-like protein 4</fullName>
    </recommendedName>
</protein>
<gene>
    <name evidence="5" type="ORF">RGQ29_019095</name>
</gene>
<proteinExistence type="predicted"/>
<comment type="caution">
    <text evidence="5">The sequence shown here is derived from an EMBL/GenBank/DDBJ whole genome shotgun (WGS) entry which is preliminary data.</text>
</comment>
<dbReference type="FunFam" id="1.10.10.10:FF:000322">
    <property type="entry name" value="Probable disease resistance protein At1g63360"/>
    <property type="match status" value="1"/>
</dbReference>
<dbReference type="Pfam" id="PF23598">
    <property type="entry name" value="LRR_14"/>
    <property type="match status" value="1"/>
</dbReference>
<keyword evidence="6" id="KW-1185">Reference proteome</keyword>
<dbReference type="Gene3D" id="1.10.10.10">
    <property type="entry name" value="Winged helix-like DNA-binding domain superfamily/Winged helix DNA-binding domain"/>
    <property type="match status" value="1"/>
</dbReference>
<dbReference type="InterPro" id="IPR055414">
    <property type="entry name" value="LRR_R13L4/SHOC2-like"/>
</dbReference>
<accession>A0AAN7F7L8</accession>
<evidence type="ECO:0000259" key="3">
    <source>
        <dbReference type="Pfam" id="PF23559"/>
    </source>
</evidence>
<dbReference type="InterPro" id="IPR044974">
    <property type="entry name" value="Disease_R_plants"/>
</dbReference>
<evidence type="ECO:0000313" key="6">
    <source>
        <dbReference type="Proteomes" id="UP001324115"/>
    </source>
</evidence>
<reference evidence="5 6" key="1">
    <citation type="journal article" date="2023" name="G3 (Bethesda)">
        <title>A haplotype-resolved chromosome-scale genome for Quercus rubra L. provides insights into the genetics of adaptive traits for red oak species.</title>
        <authorList>
            <person name="Kapoor B."/>
            <person name="Jenkins J."/>
            <person name="Schmutz J."/>
            <person name="Zhebentyayeva T."/>
            <person name="Kuelheim C."/>
            <person name="Coggeshall M."/>
            <person name="Heim C."/>
            <person name="Lasky J.R."/>
            <person name="Leites L."/>
            <person name="Islam-Faridi N."/>
            <person name="Romero-Severson J."/>
            <person name="DeLeo V.L."/>
            <person name="Lucas S.M."/>
            <person name="Lazic D."/>
            <person name="Gailing O."/>
            <person name="Carlson J."/>
            <person name="Staton M."/>
        </authorList>
    </citation>
    <scope>NUCLEOTIDE SEQUENCE [LARGE SCALE GENOMIC DNA]</scope>
    <source>
        <strain evidence="5">Pseudo-F2</strain>
    </source>
</reference>
<keyword evidence="2" id="KW-0611">Plant defense</keyword>
<sequence length="717" mass="81532">MSTTPRHAYPVSSFGSSYVSLDLLAYLNSSKKTPFHIFNDVIMPEFQCHLSKIKQLLPPKELNGSQDNNTSRIDMDNDQHATFEEIQKDLKYINKACHKLKDSADCVNEEIQRLILQGLDDAFKERTGAPANSPRINKLKRIQIVVSELKNQICSSPQLSQDSLHSASLHRSSFSMRNYYTNPDSSTTIKIKKFYNDLDGPKKKSCLLCFSVFPEDAIIKKKVLIHWWVGERFIDSPNSDGKTAEETGNEYFKDFIKNRIIEPVHKKLRQNSENCKMHPSIRAVIIMLAEEKKFVSFDQKGNPTADFSSSKRVCLVKTEEGSSLHNLTYIYHHLPREEIVTLFNVNEPYLSFRVDSFSKMKNLKVLQLGRWKASAKQLVEVEDTEFLKGLKKMKGLRYFSLRGISGITELPNSICKLSNLRILNLSGCDNLEKLPDGIGALKQLTHLDMSECYLISHMPKGLTCLSELRVLKGFVIGKQRSKGHYCKLADLAVLQHLKKLSIHVDRTCEEAEKELNSIPQFRKLQSLSVAWSSIYNATTSTTTNVGLAKIQRIVSRENSLKTLTKIHRILSQQKSTPTTPVSTSHPVDLHKLGLQNFHSSRMPDWLKLLNLKNLKKLYIRGGELSDLRLPGDQEEHSWAVECLRLKSLSKLKMDWPELQQQLFPKLKYAEEEDCPHLSSFSLDDNGDRIWNAADVEAHATSHATDATVVEGANKIGY</sequence>
<evidence type="ECO:0000256" key="1">
    <source>
        <dbReference type="ARBA" id="ARBA00022737"/>
    </source>
</evidence>
<dbReference type="Gene3D" id="3.80.10.10">
    <property type="entry name" value="Ribonuclease Inhibitor"/>
    <property type="match status" value="1"/>
</dbReference>
<evidence type="ECO:0008006" key="7">
    <source>
        <dbReference type="Google" id="ProtNLM"/>
    </source>
</evidence>
<dbReference type="SUPFAM" id="SSF52047">
    <property type="entry name" value="RNI-like"/>
    <property type="match status" value="1"/>
</dbReference>
<dbReference type="Proteomes" id="UP001324115">
    <property type="component" value="Unassembled WGS sequence"/>
</dbReference>
<dbReference type="EMBL" id="JAXUIC010000005">
    <property type="protein sequence ID" value="KAK4587962.1"/>
    <property type="molecule type" value="Genomic_DNA"/>
</dbReference>
<evidence type="ECO:0000259" key="4">
    <source>
        <dbReference type="Pfam" id="PF23598"/>
    </source>
</evidence>
<feature type="domain" description="Disease resistance protein winged helix" evidence="3">
    <location>
        <begin position="212"/>
        <end position="281"/>
    </location>
</feature>
<dbReference type="InterPro" id="IPR036388">
    <property type="entry name" value="WH-like_DNA-bd_sf"/>
</dbReference>
<evidence type="ECO:0000256" key="2">
    <source>
        <dbReference type="ARBA" id="ARBA00022821"/>
    </source>
</evidence>
<dbReference type="PANTHER" id="PTHR23155">
    <property type="entry name" value="DISEASE RESISTANCE PROTEIN RP"/>
    <property type="match status" value="1"/>
</dbReference>
<dbReference type="InterPro" id="IPR058922">
    <property type="entry name" value="WHD_DRP"/>
</dbReference>
<organism evidence="5 6">
    <name type="scientific">Quercus rubra</name>
    <name type="common">Northern red oak</name>
    <name type="synonym">Quercus borealis</name>
    <dbReference type="NCBI Taxonomy" id="3512"/>
    <lineage>
        <taxon>Eukaryota</taxon>
        <taxon>Viridiplantae</taxon>
        <taxon>Streptophyta</taxon>
        <taxon>Embryophyta</taxon>
        <taxon>Tracheophyta</taxon>
        <taxon>Spermatophyta</taxon>
        <taxon>Magnoliopsida</taxon>
        <taxon>eudicotyledons</taxon>
        <taxon>Gunneridae</taxon>
        <taxon>Pentapetalae</taxon>
        <taxon>rosids</taxon>
        <taxon>fabids</taxon>
        <taxon>Fagales</taxon>
        <taxon>Fagaceae</taxon>
        <taxon>Quercus</taxon>
    </lineage>
</organism>
<dbReference type="AlphaFoldDB" id="A0AAN7F7L8"/>
<keyword evidence="1" id="KW-0677">Repeat</keyword>
<dbReference type="GO" id="GO:0098542">
    <property type="term" value="P:defense response to other organism"/>
    <property type="evidence" value="ECO:0007669"/>
    <property type="project" value="TreeGrafter"/>
</dbReference>
<evidence type="ECO:0000313" key="5">
    <source>
        <dbReference type="EMBL" id="KAK4587962.1"/>
    </source>
</evidence>